<dbReference type="OrthoDB" id="9798066at2"/>
<proteinExistence type="predicted"/>
<dbReference type="SUPFAM" id="SSF51182">
    <property type="entry name" value="RmlC-like cupins"/>
    <property type="match status" value="1"/>
</dbReference>
<dbReference type="RefSeq" id="WP_160561165.1">
    <property type="nucleotide sequence ID" value="NZ_QZDT01000030.1"/>
</dbReference>
<dbReference type="Proteomes" id="UP001154420">
    <property type="component" value="Unassembled WGS sequence"/>
</dbReference>
<dbReference type="InterPro" id="IPR014710">
    <property type="entry name" value="RmlC-like_jellyroll"/>
</dbReference>
<name>A0A9X5BHF3_9FIRM</name>
<comment type="caution">
    <text evidence="1">The sequence shown here is derived from an EMBL/GenBank/DDBJ whole genome shotgun (WGS) entry which is preliminary data.</text>
</comment>
<dbReference type="Gene3D" id="2.60.120.10">
    <property type="entry name" value="Jelly Rolls"/>
    <property type="match status" value="1"/>
</dbReference>
<dbReference type="InterPro" id="IPR011051">
    <property type="entry name" value="RmlC_Cupin_sf"/>
</dbReference>
<protein>
    <recommendedName>
        <fullName evidence="3">Cupin</fullName>
    </recommendedName>
</protein>
<evidence type="ECO:0000313" key="2">
    <source>
        <dbReference type="Proteomes" id="UP001154420"/>
    </source>
</evidence>
<evidence type="ECO:0008006" key="3">
    <source>
        <dbReference type="Google" id="ProtNLM"/>
    </source>
</evidence>
<keyword evidence="2" id="KW-1185">Reference proteome</keyword>
<reference evidence="1" key="1">
    <citation type="submission" date="2018-09" db="EMBL/GenBank/DDBJ databases">
        <title>Murine metabolic-syndrome-specific gut microbial biobank.</title>
        <authorList>
            <person name="Liu C."/>
        </authorList>
    </citation>
    <scope>NUCLEOTIDE SEQUENCE</scope>
    <source>
        <strain evidence="1">D42-62</strain>
    </source>
</reference>
<accession>A0A9X5BHF3</accession>
<evidence type="ECO:0000313" key="1">
    <source>
        <dbReference type="EMBL" id="NBJ94125.1"/>
    </source>
</evidence>
<gene>
    <name evidence="1" type="ORF">D5281_16405</name>
</gene>
<dbReference type="AlphaFoldDB" id="A0A9X5BHF3"/>
<organism evidence="1 2">
    <name type="scientific">Parablautia muri</name>
    <dbReference type="NCBI Taxonomy" id="2320879"/>
    <lineage>
        <taxon>Bacteria</taxon>
        <taxon>Bacillati</taxon>
        <taxon>Bacillota</taxon>
        <taxon>Clostridia</taxon>
        <taxon>Lachnospirales</taxon>
        <taxon>Lachnospiraceae</taxon>
        <taxon>Parablautia</taxon>
    </lineage>
</organism>
<sequence>MNNLQIFTHDEPGYQPLIDYGGWRVAVLNACTMYLPDHIAYFDRHLESDEVFILLNGSCGILLGGQGQKPESVSCTWLSPGRIYNVPVNTWHTLFMMPDSKLTVIENQNTGLSNSPRYYFSQEERLALIPALSFN</sequence>
<dbReference type="EMBL" id="QZDT01000030">
    <property type="protein sequence ID" value="NBJ94125.1"/>
    <property type="molecule type" value="Genomic_DNA"/>
</dbReference>